<sequence length="109" mass="11865">MYFYAAATTDRIGRTKKRERVRRHVVRLVDDMPPGLANAFERVLVGEPGLSRSTVRATIEELVAEGFVTRRHGRGTFTSSRRAASDAMAGPPDAAKDRHPAKSTPSSGG</sequence>
<keyword evidence="3" id="KW-0804">Transcription</keyword>
<evidence type="ECO:0000256" key="4">
    <source>
        <dbReference type="SAM" id="MobiDB-lite"/>
    </source>
</evidence>
<dbReference type="PROSITE" id="PS50949">
    <property type="entry name" value="HTH_GNTR"/>
    <property type="match status" value="1"/>
</dbReference>
<feature type="domain" description="HTH gntR-type" evidence="5">
    <location>
        <begin position="11"/>
        <end position="81"/>
    </location>
</feature>
<reference evidence="6 7" key="1">
    <citation type="journal article" date="2013" name="BMC Genomics">
        <title>ContigScape: a Cytoscape plugin facilitating microbial genome gap closing.</title>
        <authorList>
            <person name="Tang B."/>
            <person name="Wang Q."/>
            <person name="Yang M."/>
            <person name="Xie F."/>
            <person name="Zhu Y."/>
            <person name="Zhuo Y."/>
            <person name="Wang S."/>
            <person name="Gao H."/>
            <person name="Ding X."/>
            <person name="Zhang L."/>
            <person name="Zhao G."/>
            <person name="Zheng H."/>
        </authorList>
    </citation>
    <scope>NUCLEOTIDE SEQUENCE [LARGE SCALE GENOMIC DNA]</scope>
    <source>
        <strain evidence="6 7">HCCB10007</strain>
    </source>
</reference>
<evidence type="ECO:0000256" key="2">
    <source>
        <dbReference type="ARBA" id="ARBA00023125"/>
    </source>
</evidence>
<evidence type="ECO:0000256" key="3">
    <source>
        <dbReference type="ARBA" id="ARBA00023163"/>
    </source>
</evidence>
<evidence type="ECO:0000259" key="5">
    <source>
        <dbReference type="PROSITE" id="PS50949"/>
    </source>
</evidence>
<dbReference type="KEGG" id="aoi:AORI_5384"/>
<gene>
    <name evidence="6" type="ORF">AORI_5384</name>
</gene>
<dbReference type="GO" id="GO:0003677">
    <property type="term" value="F:DNA binding"/>
    <property type="evidence" value="ECO:0007669"/>
    <property type="project" value="UniProtKB-KW"/>
</dbReference>
<dbReference type="InterPro" id="IPR036388">
    <property type="entry name" value="WH-like_DNA-bd_sf"/>
</dbReference>
<dbReference type="RefSeq" id="WP_016335707.1">
    <property type="nucleotide sequence ID" value="NC_021252.1"/>
</dbReference>
<keyword evidence="1" id="KW-0805">Transcription regulation</keyword>
<dbReference type="GO" id="GO:0003700">
    <property type="term" value="F:DNA-binding transcription factor activity"/>
    <property type="evidence" value="ECO:0007669"/>
    <property type="project" value="InterPro"/>
</dbReference>
<dbReference type="EMBL" id="CP003410">
    <property type="protein sequence ID" value="AGM07967.1"/>
    <property type="molecule type" value="Genomic_DNA"/>
</dbReference>
<organism evidence="6 7">
    <name type="scientific">Amycolatopsis keratiniphila</name>
    <dbReference type="NCBI Taxonomy" id="129921"/>
    <lineage>
        <taxon>Bacteria</taxon>
        <taxon>Bacillati</taxon>
        <taxon>Actinomycetota</taxon>
        <taxon>Actinomycetes</taxon>
        <taxon>Pseudonocardiales</taxon>
        <taxon>Pseudonocardiaceae</taxon>
        <taxon>Amycolatopsis</taxon>
        <taxon>Amycolatopsis japonica group</taxon>
    </lineage>
</organism>
<proteinExistence type="predicted"/>
<feature type="region of interest" description="Disordered" evidence="4">
    <location>
        <begin position="71"/>
        <end position="109"/>
    </location>
</feature>
<dbReference type="AlphaFoldDB" id="R4TAW8"/>
<dbReference type="Gene3D" id="1.10.10.10">
    <property type="entry name" value="Winged helix-like DNA-binding domain superfamily/Winged helix DNA-binding domain"/>
    <property type="match status" value="1"/>
</dbReference>
<protein>
    <submittedName>
        <fullName evidence="6">Transcriptional regulator, GntR family</fullName>
    </submittedName>
</protein>
<evidence type="ECO:0000313" key="6">
    <source>
        <dbReference type="EMBL" id="AGM07967.1"/>
    </source>
</evidence>
<dbReference type="HOGENOM" id="CLU_2178293_0_0_11"/>
<dbReference type="SUPFAM" id="SSF46785">
    <property type="entry name" value="Winged helix' DNA-binding domain"/>
    <property type="match status" value="1"/>
</dbReference>
<evidence type="ECO:0000256" key="1">
    <source>
        <dbReference type="ARBA" id="ARBA00023015"/>
    </source>
</evidence>
<evidence type="ECO:0000313" key="7">
    <source>
        <dbReference type="Proteomes" id="UP000013968"/>
    </source>
</evidence>
<keyword evidence="2" id="KW-0238">DNA-binding</keyword>
<keyword evidence="7" id="KW-1185">Reference proteome</keyword>
<dbReference type="InterPro" id="IPR036390">
    <property type="entry name" value="WH_DNA-bd_sf"/>
</dbReference>
<dbReference type="Proteomes" id="UP000013968">
    <property type="component" value="Chromosome"/>
</dbReference>
<dbReference type="InterPro" id="IPR000524">
    <property type="entry name" value="Tscrpt_reg_HTH_GntR"/>
</dbReference>
<dbReference type="Pfam" id="PF00392">
    <property type="entry name" value="GntR"/>
    <property type="match status" value="1"/>
</dbReference>
<accession>R4TAW8</accession>
<name>R4TAW8_9PSEU</name>